<dbReference type="InterPro" id="IPR046342">
    <property type="entry name" value="CBS_dom_sf"/>
</dbReference>
<dbReference type="KEGG" id="aba:Acid345_2656"/>
<accession>Q1IN93</accession>
<dbReference type="SMART" id="SM00116">
    <property type="entry name" value="CBS"/>
    <property type="match status" value="1"/>
</dbReference>
<keyword evidence="4" id="KW-1185">Reference proteome</keyword>
<proteinExistence type="predicted"/>
<dbReference type="InterPro" id="IPR006669">
    <property type="entry name" value="MgtE_transporter"/>
</dbReference>
<evidence type="ECO:0000256" key="1">
    <source>
        <dbReference type="PROSITE-ProRule" id="PRU00703"/>
    </source>
</evidence>
<reference evidence="3 4" key="1">
    <citation type="journal article" date="2009" name="Appl. Environ. Microbiol.">
        <title>Three genomes from the phylum Acidobacteria provide insight into the lifestyles of these microorganisms in soils.</title>
        <authorList>
            <person name="Ward N.L."/>
            <person name="Challacombe J.F."/>
            <person name="Janssen P.H."/>
            <person name="Henrissat B."/>
            <person name="Coutinho P.M."/>
            <person name="Wu M."/>
            <person name="Xie G."/>
            <person name="Haft D.H."/>
            <person name="Sait M."/>
            <person name="Badger J."/>
            <person name="Barabote R.D."/>
            <person name="Bradley B."/>
            <person name="Brettin T.S."/>
            <person name="Brinkac L.M."/>
            <person name="Bruce D."/>
            <person name="Creasy T."/>
            <person name="Daugherty S.C."/>
            <person name="Davidsen T.M."/>
            <person name="DeBoy R.T."/>
            <person name="Detter J.C."/>
            <person name="Dodson R.J."/>
            <person name="Durkin A.S."/>
            <person name="Ganapathy A."/>
            <person name="Gwinn-Giglio M."/>
            <person name="Han C.S."/>
            <person name="Khouri H."/>
            <person name="Kiss H."/>
            <person name="Kothari S.P."/>
            <person name="Madupu R."/>
            <person name="Nelson K.E."/>
            <person name="Nelson W.C."/>
            <person name="Paulsen I."/>
            <person name="Penn K."/>
            <person name="Ren Q."/>
            <person name="Rosovitz M.J."/>
            <person name="Selengut J.D."/>
            <person name="Shrivastava S."/>
            <person name="Sullivan S.A."/>
            <person name="Tapia R."/>
            <person name="Thompson L.S."/>
            <person name="Watkins K.L."/>
            <person name="Yang Q."/>
            <person name="Yu C."/>
            <person name="Zafar N."/>
            <person name="Zhou L."/>
            <person name="Kuske C.R."/>
        </authorList>
    </citation>
    <scope>NUCLEOTIDE SEQUENCE [LARGE SCALE GENOMIC DNA]</scope>
    <source>
        <strain evidence="3 4">Ellin345</strain>
    </source>
</reference>
<dbReference type="RefSeq" id="WP_011523458.1">
    <property type="nucleotide sequence ID" value="NC_008009.1"/>
</dbReference>
<dbReference type="PANTHER" id="PTHR43773">
    <property type="entry name" value="MAGNESIUM TRANSPORTER MGTE"/>
    <property type="match status" value="1"/>
</dbReference>
<dbReference type="GO" id="GO:0016020">
    <property type="term" value="C:membrane"/>
    <property type="evidence" value="ECO:0007669"/>
    <property type="project" value="InterPro"/>
</dbReference>
<protein>
    <submittedName>
        <fullName evidence="3">Mg/Co/Ni transporter MgtE</fullName>
    </submittedName>
</protein>
<dbReference type="Proteomes" id="UP000002432">
    <property type="component" value="Chromosome"/>
</dbReference>
<dbReference type="Gene3D" id="3.10.580.10">
    <property type="entry name" value="CBS-domain"/>
    <property type="match status" value="1"/>
</dbReference>
<dbReference type="EnsemblBacteria" id="ABF41657">
    <property type="protein sequence ID" value="ABF41657"/>
    <property type="gene ID" value="Acid345_2656"/>
</dbReference>
<dbReference type="Pfam" id="PF00571">
    <property type="entry name" value="CBS"/>
    <property type="match status" value="1"/>
</dbReference>
<evidence type="ECO:0000313" key="4">
    <source>
        <dbReference type="Proteomes" id="UP000002432"/>
    </source>
</evidence>
<feature type="domain" description="CBS" evidence="2">
    <location>
        <begin position="357"/>
        <end position="412"/>
    </location>
</feature>
<dbReference type="HOGENOM" id="CLU_030870_1_0_0"/>
<dbReference type="SUPFAM" id="SSF54631">
    <property type="entry name" value="CBS-domain pair"/>
    <property type="match status" value="1"/>
</dbReference>
<dbReference type="OrthoDB" id="9790355at2"/>
<dbReference type="InterPro" id="IPR006668">
    <property type="entry name" value="Mg_transptr_MgtE_intracell_dom"/>
</dbReference>
<dbReference type="InterPro" id="IPR000644">
    <property type="entry name" value="CBS_dom"/>
</dbReference>
<dbReference type="GO" id="GO:0015095">
    <property type="term" value="F:magnesium ion transmembrane transporter activity"/>
    <property type="evidence" value="ECO:0007669"/>
    <property type="project" value="InterPro"/>
</dbReference>
<dbReference type="SMART" id="SM00924">
    <property type="entry name" value="MgtE_N"/>
    <property type="match status" value="1"/>
</dbReference>
<dbReference type="PANTHER" id="PTHR43773:SF1">
    <property type="entry name" value="MAGNESIUM TRANSPORTER MGTE"/>
    <property type="match status" value="1"/>
</dbReference>
<dbReference type="eggNOG" id="COG2239">
    <property type="taxonomic scope" value="Bacteria"/>
</dbReference>
<dbReference type="STRING" id="204669.Acid345_2656"/>
<dbReference type="EMBL" id="CP000360">
    <property type="protein sequence ID" value="ABF41657.1"/>
    <property type="molecule type" value="Genomic_DNA"/>
</dbReference>
<sequence length="412" mass="44583">MANYPLSDLIGAAVYDSTGAQAGRVRELAIVPQQDVSKIAALVLKTRAGVRLMASAQIAGINGGIKATVAATEFAELGSSEGMLMLSRDLLDQQIIDTNGRKVVRVNDVELIGEASDPFVLKVGGVDIGARGAARRLLKGLVPRAALNAFLRKLSSKLIPWEFVDLIETDPARRVRLKISGDKLEKLHPADLADIIEELAPAEREALFQTLDEEVAAEALEEVDPKLQASILSSLDTEHAADIVEEMDPDAAADLLSELPAEHSEQILSEMQPEERQEVEELMEFEEDTAAGRMTTDYMALLPTARVAYAIEMLRHFDGPLESMSTIYLVDKDEKLVGSVPLARLVLANSAAPLSDLSEGSHISCHPDADEREVAELFDKYNLLTLPVVDDSGVLTGVITADDVISLLRSKL</sequence>
<keyword evidence="1" id="KW-0129">CBS domain</keyword>
<dbReference type="InterPro" id="IPR038076">
    <property type="entry name" value="MgtE_N_sf"/>
</dbReference>
<dbReference type="Gene3D" id="1.25.60.10">
    <property type="entry name" value="MgtE N-terminal domain-like"/>
    <property type="match status" value="1"/>
</dbReference>
<gene>
    <name evidence="3" type="ordered locus">Acid345_2656</name>
</gene>
<organism evidence="3 4">
    <name type="scientific">Koribacter versatilis (strain Ellin345)</name>
    <dbReference type="NCBI Taxonomy" id="204669"/>
    <lineage>
        <taxon>Bacteria</taxon>
        <taxon>Pseudomonadati</taxon>
        <taxon>Acidobacteriota</taxon>
        <taxon>Terriglobia</taxon>
        <taxon>Terriglobales</taxon>
        <taxon>Candidatus Korobacteraceae</taxon>
        <taxon>Candidatus Korobacter</taxon>
    </lineage>
</organism>
<evidence type="ECO:0000259" key="2">
    <source>
        <dbReference type="PROSITE" id="PS51371"/>
    </source>
</evidence>
<dbReference type="AlphaFoldDB" id="Q1IN93"/>
<name>Q1IN93_KORVE</name>
<dbReference type="Pfam" id="PF03448">
    <property type="entry name" value="MgtE_N"/>
    <property type="match status" value="1"/>
</dbReference>
<dbReference type="PROSITE" id="PS51371">
    <property type="entry name" value="CBS"/>
    <property type="match status" value="1"/>
</dbReference>
<dbReference type="CDD" id="cd04606">
    <property type="entry name" value="CBS_pair_Mg_transporter"/>
    <property type="match status" value="1"/>
</dbReference>
<evidence type="ECO:0000313" key="3">
    <source>
        <dbReference type="EMBL" id="ABF41657.1"/>
    </source>
</evidence>
<dbReference type="SUPFAM" id="SSF158791">
    <property type="entry name" value="MgtE N-terminal domain-like"/>
    <property type="match status" value="1"/>
</dbReference>